<dbReference type="InterPro" id="IPR036396">
    <property type="entry name" value="Cyt_P450_sf"/>
</dbReference>
<protein>
    <submittedName>
        <fullName evidence="9">Cytochrome P450</fullName>
    </submittedName>
</protein>
<feature type="binding site" description="axial binding residue" evidence="8">
    <location>
        <position position="442"/>
    </location>
    <ligand>
        <name>heme</name>
        <dbReference type="ChEBI" id="CHEBI:30413"/>
    </ligand>
    <ligandPart>
        <name>Fe</name>
        <dbReference type="ChEBI" id="CHEBI:18248"/>
    </ligandPart>
</feature>
<organism evidence="9 10">
    <name type="scientific">Corchorus olitorius</name>
    <dbReference type="NCBI Taxonomy" id="93759"/>
    <lineage>
        <taxon>Eukaryota</taxon>
        <taxon>Viridiplantae</taxon>
        <taxon>Streptophyta</taxon>
        <taxon>Embryophyta</taxon>
        <taxon>Tracheophyta</taxon>
        <taxon>Spermatophyta</taxon>
        <taxon>Magnoliopsida</taxon>
        <taxon>eudicotyledons</taxon>
        <taxon>Gunneridae</taxon>
        <taxon>Pentapetalae</taxon>
        <taxon>rosids</taxon>
        <taxon>malvids</taxon>
        <taxon>Malvales</taxon>
        <taxon>Malvaceae</taxon>
        <taxon>Grewioideae</taxon>
        <taxon>Apeibeae</taxon>
        <taxon>Corchorus</taxon>
    </lineage>
</organism>
<sequence length="505" mass="56950">MTMRKPSRRLSLRRLLSLPSFSNPGHFLGSLPQMLKNKPTFRWLHELMKRIDHAGIACLRLGNVHVILVTCPEISREFLKNQDAVFASRPVSMSTDVTTKGFLTTALVPLGDQWKKMKKVLVKELLSSTRHKWLTDKRVEEADHLVRYVYNQCKASVDGTIVDIRLAAQQYCGNVPRKLIFNTRFFGKGKEDGGPGVEEEEYVAALFTILSHLYSFCISDYIPWLRGIDIDGHEKVMDKVLGIGKYQDPIIDERIQQWRHGIKKNAEDLLDILVSLKDNDGKPLLMADEIKAQITEFMIATVDNPSNVVEWALAEMLNQPEILKKATEEIDKVVGRGRLVEEADFARLNYVKACAREAFRLHPIAPFNVPHVSVADTKVANYFIPKGSHLLLSRVALGRNPKVWDDPLTFKPERHLKEDGSPVALIEPELRFISFSTGMRGCKGVQLGTSMTVMLFARLLQGFSWSIPPGEEAIDLTEAENSLFLAKPLVAVAKPRLLSEVYPGN</sequence>
<dbReference type="GO" id="GO:0052544">
    <property type="term" value="P:defense response by callose deposition in cell wall"/>
    <property type="evidence" value="ECO:0007669"/>
    <property type="project" value="UniProtKB-ARBA"/>
</dbReference>
<keyword evidence="6 8" id="KW-0408">Iron</keyword>
<name>A0A1R3I6H3_9ROSI</name>
<dbReference type="EMBL" id="AWUE01018819">
    <property type="protein sequence ID" value="OMO78111.1"/>
    <property type="molecule type" value="Genomic_DNA"/>
</dbReference>
<evidence type="ECO:0000256" key="8">
    <source>
        <dbReference type="PIRSR" id="PIRSR602401-1"/>
    </source>
</evidence>
<evidence type="ECO:0000256" key="1">
    <source>
        <dbReference type="ARBA" id="ARBA00001971"/>
    </source>
</evidence>
<accession>A0A1R3I6H3</accession>
<comment type="caution">
    <text evidence="9">The sequence shown here is derived from an EMBL/GenBank/DDBJ whole genome shotgun (WGS) entry which is preliminary data.</text>
</comment>
<comment type="cofactor">
    <cofactor evidence="1 8">
        <name>heme</name>
        <dbReference type="ChEBI" id="CHEBI:30413"/>
    </cofactor>
</comment>
<dbReference type="InterPro" id="IPR001128">
    <property type="entry name" value="Cyt_P450"/>
</dbReference>
<keyword evidence="7" id="KW-0503">Monooxygenase</keyword>
<dbReference type="GO" id="GO:0006569">
    <property type="term" value="P:L-tryptophan catabolic process"/>
    <property type="evidence" value="ECO:0007669"/>
    <property type="project" value="UniProtKB-ARBA"/>
</dbReference>
<dbReference type="GO" id="GO:0004497">
    <property type="term" value="F:monooxygenase activity"/>
    <property type="evidence" value="ECO:0007669"/>
    <property type="project" value="UniProtKB-KW"/>
</dbReference>
<dbReference type="GO" id="GO:0002229">
    <property type="term" value="P:defense response to oomycetes"/>
    <property type="evidence" value="ECO:0007669"/>
    <property type="project" value="UniProtKB-ARBA"/>
</dbReference>
<evidence type="ECO:0000313" key="10">
    <source>
        <dbReference type="Proteomes" id="UP000187203"/>
    </source>
</evidence>
<evidence type="ECO:0000256" key="3">
    <source>
        <dbReference type="ARBA" id="ARBA00022617"/>
    </source>
</evidence>
<reference evidence="10" key="1">
    <citation type="submission" date="2013-09" db="EMBL/GenBank/DDBJ databases">
        <title>Corchorus olitorius genome sequencing.</title>
        <authorList>
            <person name="Alam M."/>
            <person name="Haque M.S."/>
            <person name="Islam M.S."/>
            <person name="Emdad E.M."/>
            <person name="Islam M.M."/>
            <person name="Ahmed B."/>
            <person name="Halim A."/>
            <person name="Hossen Q.M.M."/>
            <person name="Hossain M.Z."/>
            <person name="Ahmed R."/>
            <person name="Khan M.M."/>
            <person name="Islam R."/>
            <person name="Rashid M.M."/>
            <person name="Khan S.A."/>
            <person name="Rahman M.S."/>
            <person name="Alam M."/>
            <person name="Yahiya A.S."/>
            <person name="Khan M.S."/>
            <person name="Azam M.S."/>
            <person name="Haque T."/>
            <person name="Lashkar M.Z.H."/>
            <person name="Akhand A.I."/>
            <person name="Morshed G."/>
            <person name="Roy S."/>
            <person name="Uddin K.S."/>
            <person name="Rabeya T."/>
            <person name="Hossain A.S."/>
            <person name="Chowdhury A."/>
            <person name="Snigdha A.R."/>
            <person name="Mortoza M.S."/>
            <person name="Matin S.A."/>
            <person name="Hoque S.M.E."/>
            <person name="Islam M.K."/>
            <person name="Roy D.K."/>
            <person name="Haider R."/>
            <person name="Moosa M.M."/>
            <person name="Elias S.M."/>
            <person name="Hasan A.M."/>
            <person name="Jahan S."/>
            <person name="Shafiuddin M."/>
            <person name="Mahmood N."/>
            <person name="Shommy N.S."/>
        </authorList>
    </citation>
    <scope>NUCLEOTIDE SEQUENCE [LARGE SCALE GENOMIC DNA]</scope>
    <source>
        <strain evidence="10">cv. O-4</strain>
    </source>
</reference>
<evidence type="ECO:0000313" key="9">
    <source>
        <dbReference type="EMBL" id="OMO78111.1"/>
    </source>
</evidence>
<dbReference type="GO" id="GO:0009625">
    <property type="term" value="P:response to insect"/>
    <property type="evidence" value="ECO:0007669"/>
    <property type="project" value="UniProtKB-ARBA"/>
</dbReference>
<dbReference type="GO" id="GO:0010120">
    <property type="term" value="P:camalexin biosynthetic process"/>
    <property type="evidence" value="ECO:0007669"/>
    <property type="project" value="UniProtKB-ARBA"/>
</dbReference>
<keyword evidence="3 8" id="KW-0349">Heme</keyword>
<dbReference type="InterPro" id="IPR002401">
    <property type="entry name" value="Cyt_P450_E_grp-I"/>
</dbReference>
<keyword evidence="4 8" id="KW-0479">Metal-binding</keyword>
<dbReference type="STRING" id="93759.A0A1R3I6H3"/>
<dbReference type="PANTHER" id="PTHR47944:SF4">
    <property type="entry name" value="OS09G0441700 PROTEIN"/>
    <property type="match status" value="1"/>
</dbReference>
<dbReference type="GO" id="GO:0005506">
    <property type="term" value="F:iron ion binding"/>
    <property type="evidence" value="ECO:0007669"/>
    <property type="project" value="InterPro"/>
</dbReference>
<dbReference type="PRINTS" id="PR00463">
    <property type="entry name" value="EP450I"/>
</dbReference>
<dbReference type="GO" id="GO:0009684">
    <property type="term" value="P:indoleacetic acid biosynthetic process"/>
    <property type="evidence" value="ECO:0007669"/>
    <property type="project" value="UniProtKB-ARBA"/>
</dbReference>
<evidence type="ECO:0000256" key="2">
    <source>
        <dbReference type="ARBA" id="ARBA00010617"/>
    </source>
</evidence>
<evidence type="ECO:0000256" key="6">
    <source>
        <dbReference type="ARBA" id="ARBA00023004"/>
    </source>
</evidence>
<dbReference type="OrthoDB" id="2789670at2759"/>
<evidence type="ECO:0000256" key="4">
    <source>
        <dbReference type="ARBA" id="ARBA00022723"/>
    </source>
</evidence>
<dbReference type="Gene3D" id="1.10.630.10">
    <property type="entry name" value="Cytochrome P450"/>
    <property type="match status" value="1"/>
</dbReference>
<comment type="similarity">
    <text evidence="2">Belongs to the cytochrome P450 family.</text>
</comment>
<dbReference type="GO" id="GO:0020037">
    <property type="term" value="F:heme binding"/>
    <property type="evidence" value="ECO:0007669"/>
    <property type="project" value="InterPro"/>
</dbReference>
<dbReference type="Proteomes" id="UP000187203">
    <property type="component" value="Unassembled WGS sequence"/>
</dbReference>
<evidence type="ECO:0000256" key="5">
    <source>
        <dbReference type="ARBA" id="ARBA00023002"/>
    </source>
</evidence>
<proteinExistence type="inferred from homology"/>
<dbReference type="FunFam" id="1.10.630.10:FF:000037">
    <property type="entry name" value="Cytochrome P450 9"/>
    <property type="match status" value="1"/>
</dbReference>
<dbReference type="SUPFAM" id="SSF48264">
    <property type="entry name" value="Cytochrome P450"/>
    <property type="match status" value="1"/>
</dbReference>
<gene>
    <name evidence="9" type="ORF">COLO4_24832</name>
</gene>
<dbReference type="AlphaFoldDB" id="A0A1R3I6H3"/>
<evidence type="ECO:0000256" key="7">
    <source>
        <dbReference type="ARBA" id="ARBA00023033"/>
    </source>
</evidence>
<keyword evidence="5" id="KW-0560">Oxidoreductase</keyword>
<keyword evidence="10" id="KW-1185">Reference proteome</keyword>
<dbReference type="GO" id="GO:0016705">
    <property type="term" value="F:oxidoreductase activity, acting on paired donors, with incorporation or reduction of molecular oxygen"/>
    <property type="evidence" value="ECO:0007669"/>
    <property type="project" value="InterPro"/>
</dbReference>
<dbReference type="Pfam" id="PF00067">
    <property type="entry name" value="p450"/>
    <property type="match status" value="1"/>
</dbReference>
<dbReference type="PANTHER" id="PTHR47944">
    <property type="entry name" value="CYTOCHROME P450 98A9"/>
    <property type="match status" value="1"/>
</dbReference>